<proteinExistence type="predicted"/>
<organism evidence="3 4">
    <name type="scientific">Massilia litorea</name>
    <dbReference type="NCBI Taxonomy" id="2769491"/>
    <lineage>
        <taxon>Bacteria</taxon>
        <taxon>Pseudomonadati</taxon>
        <taxon>Pseudomonadota</taxon>
        <taxon>Betaproteobacteria</taxon>
        <taxon>Burkholderiales</taxon>
        <taxon>Oxalobacteraceae</taxon>
        <taxon>Telluria group</taxon>
        <taxon>Massilia</taxon>
    </lineage>
</organism>
<dbReference type="Proteomes" id="UP000593875">
    <property type="component" value="Chromosome"/>
</dbReference>
<protein>
    <submittedName>
        <fullName evidence="3">Uncharacterized protein</fullName>
    </submittedName>
</protein>
<gene>
    <name evidence="3" type="ORF">LPB04_02840</name>
</gene>
<evidence type="ECO:0000313" key="3">
    <source>
        <dbReference type="EMBL" id="QOL50269.1"/>
    </source>
</evidence>
<dbReference type="AlphaFoldDB" id="A0A7L9U735"/>
<keyword evidence="2" id="KW-0732">Signal</keyword>
<evidence type="ECO:0000256" key="1">
    <source>
        <dbReference type="SAM" id="MobiDB-lite"/>
    </source>
</evidence>
<reference evidence="3 4" key="1">
    <citation type="submission" date="2020-10" db="EMBL/GenBank/DDBJ databases">
        <title>Genome sequencing of Massilia sp. LPB0304.</title>
        <authorList>
            <person name="Kim J."/>
        </authorList>
    </citation>
    <scope>NUCLEOTIDE SEQUENCE [LARGE SCALE GENOMIC DNA]</scope>
    <source>
        <strain evidence="3 4">LPB0304</strain>
    </source>
</reference>
<keyword evidence="4" id="KW-1185">Reference proteome</keyword>
<dbReference type="KEGG" id="mlir:LPB04_02840"/>
<dbReference type="RefSeq" id="WP_193687285.1">
    <property type="nucleotide sequence ID" value="NZ_CP062941.1"/>
</dbReference>
<evidence type="ECO:0000256" key="2">
    <source>
        <dbReference type="SAM" id="SignalP"/>
    </source>
</evidence>
<name>A0A7L9U735_9BURK</name>
<evidence type="ECO:0000313" key="4">
    <source>
        <dbReference type="Proteomes" id="UP000593875"/>
    </source>
</evidence>
<dbReference type="EMBL" id="CP062941">
    <property type="protein sequence ID" value="QOL50269.1"/>
    <property type="molecule type" value="Genomic_DNA"/>
</dbReference>
<accession>A0A7L9U735</accession>
<sequence>MSQKHQSGQRLLCAAGITLALLGLVSQASAQEAVQSSDALTVVRDAGTGQLRNATAEEHAAMQAQGAQANARVRTLRASPQAFQQKFHASGARGVRLTDEFTNSVRAERQPDGSIATYESSNADQSSAVAGHVHTNKVETE</sequence>
<feature type="region of interest" description="Disordered" evidence="1">
    <location>
        <begin position="104"/>
        <end position="141"/>
    </location>
</feature>
<feature type="chain" id="PRO_5032505156" evidence="2">
    <location>
        <begin position="31"/>
        <end position="141"/>
    </location>
</feature>
<feature type="compositionally biased region" description="Polar residues" evidence="1">
    <location>
        <begin position="117"/>
        <end position="128"/>
    </location>
</feature>
<dbReference type="NCBIfam" id="NF047450">
    <property type="entry name" value="post-PEP-CTERM_1"/>
    <property type="match status" value="1"/>
</dbReference>
<feature type="signal peptide" evidence="2">
    <location>
        <begin position="1"/>
        <end position="30"/>
    </location>
</feature>